<dbReference type="RefSeq" id="WP_344908297.1">
    <property type="nucleotide sequence ID" value="NZ_BAAAWD010000032.1"/>
</dbReference>
<gene>
    <name evidence="2" type="ORF">GCM10017559_84070</name>
</gene>
<comment type="caution">
    <text evidence="2">The sequence shown here is derived from an EMBL/GenBank/DDBJ whole genome shotgun (WGS) entry which is preliminary data.</text>
</comment>
<dbReference type="Proteomes" id="UP001499930">
    <property type="component" value="Unassembled WGS sequence"/>
</dbReference>
<feature type="domain" description="DUF6875" evidence="1">
    <location>
        <begin position="35"/>
        <end position="210"/>
    </location>
</feature>
<evidence type="ECO:0000259" key="1">
    <source>
        <dbReference type="Pfam" id="PF21780"/>
    </source>
</evidence>
<evidence type="ECO:0000313" key="2">
    <source>
        <dbReference type="EMBL" id="GAA3042286.1"/>
    </source>
</evidence>
<sequence>MIVHPDDPSLHLIEVADLDLPHPPPEARAHRDALRAVIGWAGTYLCRPHPDLGRNGPVCPYAQGSLSRGRFYLAVPGTDPRTVEDVVALVEPYRAWFTGLAPRGGPDAVFTTILILLPGLAGRVALVDAAQEALKDRFVEEGLMIGEFHDGPPDKPGLWNPLLRPLSGPVPLLAIRHMVATDLPFLHLDPAHRDAYLARFGGRIPVHLRETVTEAGSMEATVTDAVTGAVAGAVTATVTGAVRDAATGTALETVLEGAE</sequence>
<dbReference type="Pfam" id="PF21780">
    <property type="entry name" value="DUF6875"/>
    <property type="match status" value="1"/>
</dbReference>
<dbReference type="EMBL" id="BAAAWD010000032">
    <property type="protein sequence ID" value="GAA3042286.1"/>
    <property type="molecule type" value="Genomic_DNA"/>
</dbReference>
<reference evidence="3" key="1">
    <citation type="journal article" date="2019" name="Int. J. Syst. Evol. Microbiol.">
        <title>The Global Catalogue of Microorganisms (GCM) 10K type strain sequencing project: providing services to taxonomists for standard genome sequencing and annotation.</title>
        <authorList>
            <consortium name="The Broad Institute Genomics Platform"/>
            <consortium name="The Broad Institute Genome Sequencing Center for Infectious Disease"/>
            <person name="Wu L."/>
            <person name="Ma J."/>
        </authorList>
    </citation>
    <scope>NUCLEOTIDE SEQUENCE [LARGE SCALE GENOMIC DNA]</scope>
    <source>
        <strain evidence="3">JCM 3106</strain>
    </source>
</reference>
<proteinExistence type="predicted"/>
<keyword evidence="3" id="KW-1185">Reference proteome</keyword>
<name>A0ABP6LJP8_9ACTN</name>
<organism evidence="2 3">
    <name type="scientific">Streptosporangium longisporum</name>
    <dbReference type="NCBI Taxonomy" id="46187"/>
    <lineage>
        <taxon>Bacteria</taxon>
        <taxon>Bacillati</taxon>
        <taxon>Actinomycetota</taxon>
        <taxon>Actinomycetes</taxon>
        <taxon>Streptosporangiales</taxon>
        <taxon>Streptosporangiaceae</taxon>
        <taxon>Streptosporangium</taxon>
    </lineage>
</organism>
<dbReference type="InterPro" id="IPR049240">
    <property type="entry name" value="DUF6875"/>
</dbReference>
<protein>
    <recommendedName>
        <fullName evidence="1">DUF6875 domain-containing protein</fullName>
    </recommendedName>
</protein>
<evidence type="ECO:0000313" key="3">
    <source>
        <dbReference type="Proteomes" id="UP001499930"/>
    </source>
</evidence>
<accession>A0ABP6LJP8</accession>